<dbReference type="SUPFAM" id="SSF52540">
    <property type="entry name" value="P-loop containing nucleoside triphosphate hydrolases"/>
    <property type="match status" value="1"/>
</dbReference>
<dbReference type="Gene3D" id="3.40.50.300">
    <property type="entry name" value="P-loop containing nucleotide triphosphate hydrolases"/>
    <property type="match status" value="1"/>
</dbReference>
<gene>
    <name evidence="1" type="ORF">HLI_21445</name>
</gene>
<dbReference type="Proteomes" id="UP000287756">
    <property type="component" value="Plasmid pLDW-31"/>
</dbReference>
<reference evidence="1 2" key="1">
    <citation type="submission" date="2018-01" db="EMBL/GenBank/DDBJ databases">
        <title>The whole genome sequencing and assembly of Halobacillus litoralis ERB031 strain.</title>
        <authorList>
            <person name="Lee S.-J."/>
            <person name="Park M.-K."/>
            <person name="Kim J.-Y."/>
            <person name="Lee Y.-J."/>
            <person name="Yi H."/>
            <person name="Bahn Y.-S."/>
            <person name="Kim J.F."/>
            <person name="Lee D.-W."/>
        </authorList>
    </citation>
    <scope>NUCLEOTIDE SEQUENCE [LARGE SCALE GENOMIC DNA]</scope>
    <source>
        <strain evidence="1 2">ERB 031</strain>
        <plasmid evidence="2">pldw-31</plasmid>
    </source>
</reference>
<dbReference type="InterPro" id="IPR027417">
    <property type="entry name" value="P-loop_NTPase"/>
</dbReference>
<accession>A0A410MJF5</accession>
<organism evidence="1 2">
    <name type="scientific">Halobacillus litoralis</name>
    <dbReference type="NCBI Taxonomy" id="45668"/>
    <lineage>
        <taxon>Bacteria</taxon>
        <taxon>Bacillati</taxon>
        <taxon>Bacillota</taxon>
        <taxon>Bacilli</taxon>
        <taxon>Bacillales</taxon>
        <taxon>Bacillaceae</taxon>
        <taxon>Halobacillus</taxon>
    </lineage>
</organism>
<geneLocation type="plasmid" evidence="2">
    <name>pldw-31</name>
</geneLocation>
<proteinExistence type="predicted"/>
<evidence type="ECO:0000313" key="2">
    <source>
        <dbReference type="Proteomes" id="UP000287756"/>
    </source>
</evidence>
<protein>
    <recommendedName>
        <fullName evidence="3">AAA domain-containing protein</fullName>
    </recommendedName>
</protein>
<dbReference type="OrthoDB" id="2791974at2"/>
<dbReference type="RefSeq" id="WP_128527049.1">
    <property type="nucleotide sequence ID" value="NZ_CP026119.1"/>
</dbReference>
<keyword evidence="1" id="KW-0614">Plasmid</keyword>
<name>A0A410MJF5_9BACI</name>
<dbReference type="AlphaFoldDB" id="A0A410MJF5"/>
<sequence length="397" mass="45427">MNIGVISKNSQYKELLEKNELVELAPLRSELKQEYNFSIDIDALLIDGETFSYEQLASVRNVFPEIPVFYKISGMKTHESIRTVQRLCAAHLIKPITEGLTYEQCTNQILQFMAKEKGLESNKVVTFFGTHSGAGVSTTVLNIAEAVSQKAQEKVLVLSLNAWDPSDYFLNYKGKYLNDLKVDLKNKNLTSSNLREALFQHHNFYHLAGNRDIKLQRYFTNEEIEHLIEVAKESFDLILIDGGTHFDTALATQAYVSSNLRFIVTNQEDKGYRGYFPHVFQQLIEPSGGKKSDFMLIINRFQPSMSLINEKDLEEELEIDRLATIPDMDVLGAVSIRQKKLLYTTSERMYTKEIDTIANVIFSEANLTLAPNLEQTNEKKGVLRGIFRKKKEVEKTW</sequence>
<dbReference type="KEGG" id="hli:HLI_21445"/>
<dbReference type="EMBL" id="CP026119">
    <property type="protein sequence ID" value="QAS54820.1"/>
    <property type="molecule type" value="Genomic_DNA"/>
</dbReference>
<evidence type="ECO:0008006" key="3">
    <source>
        <dbReference type="Google" id="ProtNLM"/>
    </source>
</evidence>
<evidence type="ECO:0000313" key="1">
    <source>
        <dbReference type="EMBL" id="QAS54820.1"/>
    </source>
</evidence>